<dbReference type="InterPro" id="IPR027482">
    <property type="entry name" value="Sec1-like_dom2"/>
</dbReference>
<dbReference type="Pfam" id="PF00995">
    <property type="entry name" value="Sec1"/>
    <property type="match status" value="1"/>
</dbReference>
<accession>A0AAV1HWW7</accession>
<reference evidence="2 3" key="1">
    <citation type="submission" date="2023-10" db="EMBL/GenBank/DDBJ databases">
        <authorList>
            <person name="Maclean D."/>
            <person name="Macfadyen A."/>
        </authorList>
    </citation>
    <scope>NUCLEOTIDE SEQUENCE [LARGE SCALE GENOMIC DNA]</scope>
</reference>
<evidence type="ECO:0000313" key="2">
    <source>
        <dbReference type="EMBL" id="CAK0741494.1"/>
    </source>
</evidence>
<dbReference type="AlphaFoldDB" id="A0AAV1HWW7"/>
<dbReference type="EMBL" id="CAUYUE010000002">
    <property type="protein sequence ID" value="CAK0741494.1"/>
    <property type="molecule type" value="Genomic_DNA"/>
</dbReference>
<gene>
    <name evidence="2" type="ORF">CVIRNUC_001328</name>
</gene>
<dbReference type="Proteomes" id="UP001314263">
    <property type="component" value="Unassembled WGS sequence"/>
</dbReference>
<sequence>MDLSYVVRYYIEKMLKDVGGMKAMLLDSETTRIVSTVYSQSEILEQEVYLVEKLDSDPGEQLLHLKAVCFLRPTRENVARLRKELRSPRYGEYHLFFTNRIEDLRLQDLAEVDLREVIYQVQEFFGDFAVLDPHHFAIPIQQNHVTLQPFTWDYSRSTDAVARMTEGLASMMLSLRRRFTIRYQRGSELCEKLAQSLHHLTTSEERELFDFGKRGGGETAPMIMMLDRKEDPVTPLLLQWTYQAMVHELIGIESNRVDLTQTPGVKKDFQEIVLSARQDDFYRRHMYSNFGDAGAAVKGLVDEFQRQTASSQNINTIEDMQNFVENFSEFSAAQRNAGKHVTLMSELSRLVEARTLMTVSSTEQEVCCSTGNLTAHYEAVRSLIDSHNITDNDRMRLVLLYALRYERDGQAQIGDLLSRLQDYGMPRQQLGLVRTMLGHAGADKRAGDLFSNRSFSSRFATMAKHSLRGVENVYTQHTPMLLTTLEALVKGRLKDADFPYIDRAYNGAAPAKVPKLIMIFIVGGTTYEEARAIAELNTQGERNEGWSAGIRFLLGGTGVLSSRSFMNDLMAFMALT</sequence>
<dbReference type="InterPro" id="IPR043127">
    <property type="entry name" value="Sec-1-like_dom3a"/>
</dbReference>
<dbReference type="PIRSF" id="PIRSF005715">
    <property type="entry name" value="VPS45_Sec1"/>
    <property type="match status" value="1"/>
</dbReference>
<name>A0AAV1HWW7_9CHLO</name>
<evidence type="ECO:0000256" key="1">
    <source>
        <dbReference type="ARBA" id="ARBA00009884"/>
    </source>
</evidence>
<comment type="caution">
    <text evidence="2">The sequence shown here is derived from an EMBL/GenBank/DDBJ whole genome shotgun (WGS) entry which is preliminary data.</text>
</comment>
<dbReference type="GO" id="GO:0016192">
    <property type="term" value="P:vesicle-mediated transport"/>
    <property type="evidence" value="ECO:0007669"/>
    <property type="project" value="InterPro"/>
</dbReference>
<dbReference type="SUPFAM" id="SSF56815">
    <property type="entry name" value="Sec1/munc18-like (SM) proteins"/>
    <property type="match status" value="1"/>
</dbReference>
<dbReference type="Gene3D" id="3.90.830.10">
    <property type="entry name" value="Syntaxin Binding Protein 1, Chain A, domain 2"/>
    <property type="match status" value="1"/>
</dbReference>
<dbReference type="PANTHER" id="PTHR11679">
    <property type="entry name" value="VESICLE PROTEIN SORTING-ASSOCIATED"/>
    <property type="match status" value="1"/>
</dbReference>
<evidence type="ECO:0008006" key="4">
    <source>
        <dbReference type="Google" id="ProtNLM"/>
    </source>
</evidence>
<dbReference type="InterPro" id="IPR043154">
    <property type="entry name" value="Sec-1-like_dom1"/>
</dbReference>
<dbReference type="Gene3D" id="3.40.50.1910">
    <property type="match status" value="1"/>
</dbReference>
<dbReference type="Gene3D" id="1.25.40.60">
    <property type="match status" value="1"/>
</dbReference>
<proteinExistence type="inferred from homology"/>
<dbReference type="InterPro" id="IPR001619">
    <property type="entry name" value="Sec1-like"/>
</dbReference>
<comment type="similarity">
    <text evidence="1">Belongs to the STXBP/unc-18/SEC1 family.</text>
</comment>
<protein>
    <recommendedName>
        <fullName evidence="4">Vacuolar protein sorting-associated protein 45</fullName>
    </recommendedName>
</protein>
<dbReference type="Gene3D" id="3.40.50.2060">
    <property type="match status" value="1"/>
</dbReference>
<organism evidence="2 3">
    <name type="scientific">Coccomyxa viridis</name>
    <dbReference type="NCBI Taxonomy" id="1274662"/>
    <lineage>
        <taxon>Eukaryota</taxon>
        <taxon>Viridiplantae</taxon>
        <taxon>Chlorophyta</taxon>
        <taxon>core chlorophytes</taxon>
        <taxon>Trebouxiophyceae</taxon>
        <taxon>Trebouxiophyceae incertae sedis</taxon>
        <taxon>Coccomyxaceae</taxon>
        <taxon>Coccomyxa</taxon>
    </lineage>
</organism>
<keyword evidence="3" id="KW-1185">Reference proteome</keyword>
<evidence type="ECO:0000313" key="3">
    <source>
        <dbReference type="Proteomes" id="UP001314263"/>
    </source>
</evidence>
<dbReference type="InterPro" id="IPR036045">
    <property type="entry name" value="Sec1-like_sf"/>
</dbReference>